<proteinExistence type="predicted"/>
<dbReference type="GeneID" id="89492317"/>
<dbReference type="RefSeq" id="WP_113532728.1">
    <property type="nucleotide sequence ID" value="NZ_UGUA01000001.1"/>
</dbReference>
<dbReference type="AlphaFoldDB" id="A0A379FYC2"/>
<evidence type="ECO:0000313" key="2">
    <source>
        <dbReference type="EMBL" id="SUC33705.1"/>
    </source>
</evidence>
<keyword evidence="1" id="KW-1133">Transmembrane helix</keyword>
<gene>
    <name evidence="2" type="ORF">NCTC12026_00026</name>
</gene>
<dbReference type="OrthoDB" id="6626348at2"/>
<evidence type="ECO:0000256" key="1">
    <source>
        <dbReference type="SAM" id="Phobius"/>
    </source>
</evidence>
<keyword evidence="1" id="KW-0812">Transmembrane</keyword>
<keyword evidence="1" id="KW-0472">Membrane</keyword>
<organism evidence="2 3">
    <name type="scientific">Providencia rustigianii</name>
    <dbReference type="NCBI Taxonomy" id="158850"/>
    <lineage>
        <taxon>Bacteria</taxon>
        <taxon>Pseudomonadati</taxon>
        <taxon>Pseudomonadota</taxon>
        <taxon>Gammaproteobacteria</taxon>
        <taxon>Enterobacterales</taxon>
        <taxon>Morganellaceae</taxon>
        <taxon>Providencia</taxon>
    </lineage>
</organism>
<sequence length="144" mass="16450">MLRFLPIMFASGRVSFNRILVTLVDFLVIYTFLLAYDGVLHWSIGVLFMYLTVVFYTCIGYFRYFAIIKKHPLIKANFQLDDGIIKVTLTVKLNTDSSESFFIEALVKQVTGKSYPSYALFIGMSLCNSLILYARLLKSKGVTQ</sequence>
<feature type="transmembrane region" description="Helical" evidence="1">
    <location>
        <begin position="42"/>
        <end position="65"/>
    </location>
</feature>
<evidence type="ECO:0000313" key="3">
    <source>
        <dbReference type="Proteomes" id="UP000255129"/>
    </source>
</evidence>
<dbReference type="Proteomes" id="UP000255129">
    <property type="component" value="Unassembled WGS sequence"/>
</dbReference>
<dbReference type="EMBL" id="UGUA01000001">
    <property type="protein sequence ID" value="SUC33705.1"/>
    <property type="molecule type" value="Genomic_DNA"/>
</dbReference>
<protein>
    <submittedName>
        <fullName evidence="2">Uncharacterized protein</fullName>
    </submittedName>
</protein>
<reference evidence="2 3" key="1">
    <citation type="submission" date="2018-06" db="EMBL/GenBank/DDBJ databases">
        <authorList>
            <consortium name="Pathogen Informatics"/>
            <person name="Doyle S."/>
        </authorList>
    </citation>
    <scope>NUCLEOTIDE SEQUENCE [LARGE SCALE GENOMIC DNA]</scope>
    <source>
        <strain evidence="2 3">NCTC12026</strain>
    </source>
</reference>
<feature type="transmembrane region" description="Helical" evidence="1">
    <location>
        <begin position="118"/>
        <end position="136"/>
    </location>
</feature>
<feature type="transmembrane region" description="Helical" evidence="1">
    <location>
        <begin position="16"/>
        <end position="36"/>
    </location>
</feature>
<name>A0A379FYC2_9GAMM</name>
<accession>A0A379FYC2</accession>